<evidence type="ECO:0000256" key="2">
    <source>
        <dbReference type="SAM" id="Phobius"/>
    </source>
</evidence>
<dbReference type="Pfam" id="PF07423">
    <property type="entry name" value="DUF1510"/>
    <property type="match status" value="1"/>
</dbReference>
<evidence type="ECO:0000256" key="1">
    <source>
        <dbReference type="SAM" id="MobiDB-lite"/>
    </source>
</evidence>
<proteinExistence type="predicted"/>
<organism evidence="4 5">
    <name type="scientific">Bacillus daqingensis</name>
    <dbReference type="NCBI Taxonomy" id="872396"/>
    <lineage>
        <taxon>Bacteria</taxon>
        <taxon>Bacillati</taxon>
        <taxon>Bacillota</taxon>
        <taxon>Bacilli</taxon>
        <taxon>Bacillales</taxon>
        <taxon>Bacillaceae</taxon>
        <taxon>Bacillus</taxon>
    </lineage>
</organism>
<keyword evidence="5" id="KW-1185">Reference proteome</keyword>
<gene>
    <name evidence="4" type="ORF">ACFO4L_16695</name>
</gene>
<evidence type="ECO:0000313" key="4">
    <source>
        <dbReference type="EMBL" id="MFC4738212.1"/>
    </source>
</evidence>
<evidence type="ECO:0000313" key="5">
    <source>
        <dbReference type="Proteomes" id="UP001595896"/>
    </source>
</evidence>
<accession>A0ABV9NY61</accession>
<feature type="region of interest" description="Disordered" evidence="1">
    <location>
        <begin position="91"/>
        <end position="163"/>
    </location>
</feature>
<feature type="domain" description="DUF1510" evidence="3">
    <location>
        <begin position="152"/>
        <end position="246"/>
    </location>
</feature>
<name>A0ABV9NY61_9BACI</name>
<reference evidence="5" key="1">
    <citation type="journal article" date="2019" name="Int. J. Syst. Evol. Microbiol.">
        <title>The Global Catalogue of Microorganisms (GCM) 10K type strain sequencing project: providing services to taxonomists for standard genome sequencing and annotation.</title>
        <authorList>
            <consortium name="The Broad Institute Genomics Platform"/>
            <consortium name="The Broad Institute Genome Sequencing Center for Infectious Disease"/>
            <person name="Wu L."/>
            <person name="Ma J."/>
        </authorList>
    </citation>
    <scope>NUCLEOTIDE SEQUENCE [LARGE SCALE GENOMIC DNA]</scope>
    <source>
        <strain evidence="5">JCM 12165</strain>
    </source>
</reference>
<feature type="compositionally biased region" description="Low complexity" evidence="1">
    <location>
        <begin position="67"/>
        <end position="79"/>
    </location>
</feature>
<sequence length="253" mass="27939">MSKQIPQRQNVKKKQRMNSILNISIGLVALLIVVVSVSLFTGVSDEAAEQDGASQEVADSADNGDINLNGGENENSNENESINIDLNNEENENNEAENNASNETNTNENNANDSNENNANNDNNDANENNSNDRGGNEADLTENDDAYNTDQNGDWGPIGTVQEEPFEPVFDRSHVNWDEMVRAIVYAADLPNDEDDLIIWRLENGGSPQTAVGTVSERGTDYSNPYQVELEWVENEGWMPVDVDRLSSNPYN</sequence>
<feature type="region of interest" description="Disordered" evidence="1">
    <location>
        <begin position="47"/>
        <end position="79"/>
    </location>
</feature>
<dbReference type="EMBL" id="JBHSGK010000021">
    <property type="protein sequence ID" value="MFC4738212.1"/>
    <property type="molecule type" value="Genomic_DNA"/>
</dbReference>
<keyword evidence="2" id="KW-0472">Membrane</keyword>
<evidence type="ECO:0000259" key="3">
    <source>
        <dbReference type="Pfam" id="PF07423"/>
    </source>
</evidence>
<protein>
    <submittedName>
        <fullName evidence="4">YrrS family protein</fullName>
    </submittedName>
</protein>
<feature type="transmembrane region" description="Helical" evidence="2">
    <location>
        <begin position="20"/>
        <end position="40"/>
    </location>
</feature>
<dbReference type="InterPro" id="IPR009988">
    <property type="entry name" value="DUF1510"/>
</dbReference>
<feature type="compositionally biased region" description="Low complexity" evidence="1">
    <location>
        <begin position="96"/>
        <end position="133"/>
    </location>
</feature>
<keyword evidence="2" id="KW-1133">Transmembrane helix</keyword>
<keyword evidence="2" id="KW-0812">Transmembrane</keyword>
<comment type="caution">
    <text evidence="4">The sequence shown here is derived from an EMBL/GenBank/DDBJ whole genome shotgun (WGS) entry which is preliminary data.</text>
</comment>
<dbReference type="RefSeq" id="WP_377910800.1">
    <property type="nucleotide sequence ID" value="NZ_JBHSGK010000021.1"/>
</dbReference>
<dbReference type="Proteomes" id="UP001595896">
    <property type="component" value="Unassembled WGS sequence"/>
</dbReference>